<evidence type="ECO:0000256" key="1">
    <source>
        <dbReference type="SAM" id="MobiDB-lite"/>
    </source>
</evidence>
<organism evidence="2 3">
    <name type="scientific">Prorocentrum cordatum</name>
    <dbReference type="NCBI Taxonomy" id="2364126"/>
    <lineage>
        <taxon>Eukaryota</taxon>
        <taxon>Sar</taxon>
        <taxon>Alveolata</taxon>
        <taxon>Dinophyceae</taxon>
        <taxon>Prorocentrales</taxon>
        <taxon>Prorocentraceae</taxon>
        <taxon>Prorocentrum</taxon>
    </lineage>
</organism>
<feature type="region of interest" description="Disordered" evidence="1">
    <location>
        <begin position="151"/>
        <end position="227"/>
    </location>
</feature>
<feature type="compositionally biased region" description="Basic and acidic residues" evidence="1">
    <location>
        <begin position="163"/>
        <end position="176"/>
    </location>
</feature>
<proteinExistence type="predicted"/>
<dbReference type="Proteomes" id="UP001189429">
    <property type="component" value="Unassembled WGS sequence"/>
</dbReference>
<name>A0ABN9TF96_9DINO</name>
<reference evidence="2" key="1">
    <citation type="submission" date="2023-10" db="EMBL/GenBank/DDBJ databases">
        <authorList>
            <person name="Chen Y."/>
            <person name="Shah S."/>
            <person name="Dougan E. K."/>
            <person name="Thang M."/>
            <person name="Chan C."/>
        </authorList>
    </citation>
    <scope>NUCLEOTIDE SEQUENCE [LARGE SCALE GENOMIC DNA]</scope>
</reference>
<sequence>MCGTTDGACGGDCFLATTEEQIVAVDRGACDGDPLERLGSASACQEAAKALGYAIDWGPSGGFVDVVDGCSVRNDTMLFYNAGGTCSLTRGPKANGGFFRKCQCSEHNKCLCRRPRGPICKPQSREVVEGLDELLGELSRLERGLDPATRRPAGVAVQGVRPRRQEEQKVKEKFEDDQAAAGGGLPDGSVSVGGAASSGGAWPTGGGGLMPGFSEKPGMLRSSAKEL</sequence>
<keyword evidence="3" id="KW-1185">Reference proteome</keyword>
<feature type="compositionally biased region" description="Low complexity" evidence="1">
    <location>
        <begin position="188"/>
        <end position="201"/>
    </location>
</feature>
<comment type="caution">
    <text evidence="2">The sequence shown here is derived from an EMBL/GenBank/DDBJ whole genome shotgun (WGS) entry which is preliminary data.</text>
</comment>
<gene>
    <name evidence="2" type="ORF">PCOR1329_LOCUS38318</name>
</gene>
<evidence type="ECO:0000313" key="2">
    <source>
        <dbReference type="EMBL" id="CAK0844155.1"/>
    </source>
</evidence>
<accession>A0ABN9TF96</accession>
<evidence type="ECO:0000313" key="3">
    <source>
        <dbReference type="Proteomes" id="UP001189429"/>
    </source>
</evidence>
<dbReference type="EMBL" id="CAUYUJ010014638">
    <property type="protein sequence ID" value="CAK0844155.1"/>
    <property type="molecule type" value="Genomic_DNA"/>
</dbReference>
<protein>
    <submittedName>
        <fullName evidence="2">Uncharacterized protein</fullName>
    </submittedName>
</protein>